<dbReference type="Gene3D" id="3.40.50.200">
    <property type="entry name" value="Peptidase S8/S53 domain"/>
    <property type="match status" value="1"/>
</dbReference>
<accession>A0A222FP51</accession>
<dbReference type="EMBL" id="CP022530">
    <property type="protein sequence ID" value="ASP40492.1"/>
    <property type="molecule type" value="Genomic_DNA"/>
</dbReference>
<dbReference type="PROSITE" id="PS00138">
    <property type="entry name" value="SUBTILASE_SER"/>
    <property type="match status" value="1"/>
</dbReference>
<keyword evidence="14" id="KW-1185">Reference proteome</keyword>
<evidence type="ECO:0000259" key="12">
    <source>
        <dbReference type="Pfam" id="PF00082"/>
    </source>
</evidence>
<comment type="similarity">
    <text evidence="2 9">Belongs to the peptidase S8 family.</text>
</comment>
<evidence type="ECO:0000256" key="1">
    <source>
        <dbReference type="ARBA" id="ARBA00004613"/>
    </source>
</evidence>
<reference evidence="13 14" key="1">
    <citation type="submission" date="2017-07" db="EMBL/GenBank/DDBJ databases">
        <title>Annotated genome sequence of Bacterioplanes sanyensis isolated from Red Sea.</title>
        <authorList>
            <person name="Rehman Z.U."/>
        </authorList>
    </citation>
    <scope>NUCLEOTIDE SEQUENCE [LARGE SCALE GENOMIC DNA]</scope>
    <source>
        <strain evidence="13 14">NV9</strain>
    </source>
</reference>
<keyword evidence="5 11" id="KW-0732">Signal</keyword>
<evidence type="ECO:0000256" key="10">
    <source>
        <dbReference type="SAM" id="MobiDB-lite"/>
    </source>
</evidence>
<dbReference type="KEGG" id="bsan:CHH28_18255"/>
<evidence type="ECO:0000313" key="14">
    <source>
        <dbReference type="Proteomes" id="UP000202440"/>
    </source>
</evidence>
<dbReference type="InterPro" id="IPR036852">
    <property type="entry name" value="Peptidase_S8/S53_dom_sf"/>
</dbReference>
<feature type="chain" id="PRO_5013211286" evidence="11">
    <location>
        <begin position="28"/>
        <end position="574"/>
    </location>
</feature>
<dbReference type="PANTHER" id="PTHR43806">
    <property type="entry name" value="PEPTIDASE S8"/>
    <property type="match status" value="1"/>
</dbReference>
<protein>
    <submittedName>
        <fullName evidence="13">Peptidase S8</fullName>
    </submittedName>
</protein>
<evidence type="ECO:0000256" key="6">
    <source>
        <dbReference type="ARBA" id="ARBA00022801"/>
    </source>
</evidence>
<dbReference type="FunFam" id="3.40.50.200:FF:000022">
    <property type="entry name" value="Extracellular protease"/>
    <property type="match status" value="1"/>
</dbReference>
<keyword evidence="7 9" id="KW-0720">Serine protease</keyword>
<gene>
    <name evidence="13" type="ORF">CHH28_18255</name>
</gene>
<name>A0A222FP51_9GAMM</name>
<dbReference type="SUPFAM" id="SSF52743">
    <property type="entry name" value="Subtilisin-like"/>
    <property type="match status" value="1"/>
</dbReference>
<keyword evidence="8" id="KW-0865">Zymogen</keyword>
<keyword evidence="3" id="KW-0964">Secreted</keyword>
<sequence length="574" mass="60333">MSSKKLLVKRSALAGSLLAMAVMSANAQAELTKRFIVKYPSAGEMRTMSAQGLNVMAAQQQMLRQDGVEYKRSMLLDDYHVISVSAANEEELAQRIQELSNSPAIVDIEEDAIMRAFSSPNDPLYDDQWHYFDQQGGINLPNAWERATGKGVTVAVLDTGYRPHEDLVDNLLPGYDMITDTFYSVDGDGRDSDARDPGDRMLKGECPTGPGEDPYPPFDFDSSWHGTHVAGTIAAVTNNGIGVAGVAYDAKIVPVRVLGKCGGRLSDIADGIVWASGGSVPGVPANPNPAQVINMSLGGNGDCDSIYQSAINFARAQGTTVVVAAGNERRNAAKSRPGNCDGVVNVAASNINGAKASYSNSGSVVDVTAPGGEWRIRNDPNGVLSTDNEGTNGPRADAYLTKPGTSMAAPHIAGVVAMMYEVKPDITPTEAENILKNRANTNPLTDNCTGCGSGIIDADKAVAEAAGGIVLPPKGGSSTVEVADYYRWWFWDYGQPTLSFTVTTPEGMKSLEVETSGASGNGSLTVANAQGEGCTGSISNAAGSCSVSNPSAGEWTVTITTGYRSDMSLTATWK</sequence>
<dbReference type="PROSITE" id="PS51892">
    <property type="entry name" value="SUBTILASE"/>
    <property type="match status" value="1"/>
</dbReference>
<dbReference type="AlphaFoldDB" id="A0A222FP51"/>
<evidence type="ECO:0000256" key="9">
    <source>
        <dbReference type="PROSITE-ProRule" id="PRU01240"/>
    </source>
</evidence>
<dbReference type="OrthoDB" id="9790784at2"/>
<feature type="active site" description="Charge relay system" evidence="9">
    <location>
        <position position="158"/>
    </location>
</feature>
<feature type="active site" description="Charge relay system" evidence="9">
    <location>
        <position position="406"/>
    </location>
</feature>
<comment type="subcellular location">
    <subcellularLocation>
        <location evidence="1">Secreted</location>
    </subcellularLocation>
</comment>
<dbReference type="PRINTS" id="PR00723">
    <property type="entry name" value="SUBTILISIN"/>
</dbReference>
<dbReference type="GO" id="GO:0005576">
    <property type="term" value="C:extracellular region"/>
    <property type="evidence" value="ECO:0007669"/>
    <property type="project" value="UniProtKB-SubCell"/>
</dbReference>
<feature type="domain" description="Peptidase S8/S53" evidence="12">
    <location>
        <begin position="149"/>
        <end position="451"/>
    </location>
</feature>
<proteinExistence type="inferred from homology"/>
<dbReference type="InterPro" id="IPR034176">
    <property type="entry name" value="Peptidases_S8_13"/>
</dbReference>
<dbReference type="GO" id="GO:0006508">
    <property type="term" value="P:proteolysis"/>
    <property type="evidence" value="ECO:0007669"/>
    <property type="project" value="UniProtKB-KW"/>
</dbReference>
<evidence type="ECO:0000256" key="4">
    <source>
        <dbReference type="ARBA" id="ARBA00022670"/>
    </source>
</evidence>
<dbReference type="Gene3D" id="2.60.120.380">
    <property type="match status" value="1"/>
</dbReference>
<dbReference type="InterPro" id="IPR022398">
    <property type="entry name" value="Peptidase_S8_His-AS"/>
</dbReference>
<evidence type="ECO:0000256" key="3">
    <source>
        <dbReference type="ARBA" id="ARBA00022525"/>
    </source>
</evidence>
<dbReference type="InterPro" id="IPR015500">
    <property type="entry name" value="Peptidase_S8_subtilisin-rel"/>
</dbReference>
<dbReference type="GO" id="GO:0004252">
    <property type="term" value="F:serine-type endopeptidase activity"/>
    <property type="evidence" value="ECO:0007669"/>
    <property type="project" value="UniProtKB-UniRule"/>
</dbReference>
<dbReference type="Pfam" id="PF00082">
    <property type="entry name" value="Peptidase_S8"/>
    <property type="match status" value="1"/>
</dbReference>
<dbReference type="PANTHER" id="PTHR43806:SF11">
    <property type="entry name" value="CEREVISIN-RELATED"/>
    <property type="match status" value="1"/>
</dbReference>
<feature type="signal peptide" evidence="11">
    <location>
        <begin position="1"/>
        <end position="27"/>
    </location>
</feature>
<dbReference type="InterPro" id="IPR023828">
    <property type="entry name" value="Peptidase_S8_Ser-AS"/>
</dbReference>
<dbReference type="InterPro" id="IPR000209">
    <property type="entry name" value="Peptidase_S8/S53_dom"/>
</dbReference>
<evidence type="ECO:0000256" key="2">
    <source>
        <dbReference type="ARBA" id="ARBA00011073"/>
    </source>
</evidence>
<feature type="region of interest" description="Disordered" evidence="10">
    <location>
        <begin position="188"/>
        <end position="212"/>
    </location>
</feature>
<dbReference type="Proteomes" id="UP000202440">
    <property type="component" value="Chromosome"/>
</dbReference>
<feature type="active site" description="Charge relay system" evidence="9">
    <location>
        <position position="225"/>
    </location>
</feature>
<evidence type="ECO:0000256" key="11">
    <source>
        <dbReference type="SAM" id="SignalP"/>
    </source>
</evidence>
<evidence type="ECO:0000256" key="8">
    <source>
        <dbReference type="ARBA" id="ARBA00023145"/>
    </source>
</evidence>
<dbReference type="CDD" id="cd07496">
    <property type="entry name" value="Peptidases_S8_13"/>
    <property type="match status" value="1"/>
</dbReference>
<dbReference type="InterPro" id="IPR050131">
    <property type="entry name" value="Peptidase_S8_subtilisin-like"/>
</dbReference>
<evidence type="ECO:0000256" key="7">
    <source>
        <dbReference type="ARBA" id="ARBA00022825"/>
    </source>
</evidence>
<evidence type="ECO:0000313" key="13">
    <source>
        <dbReference type="EMBL" id="ASP40492.1"/>
    </source>
</evidence>
<evidence type="ECO:0000256" key="5">
    <source>
        <dbReference type="ARBA" id="ARBA00022729"/>
    </source>
</evidence>
<feature type="compositionally biased region" description="Basic and acidic residues" evidence="10">
    <location>
        <begin position="188"/>
        <end position="203"/>
    </location>
</feature>
<dbReference type="PROSITE" id="PS00137">
    <property type="entry name" value="SUBTILASE_HIS"/>
    <property type="match status" value="1"/>
</dbReference>
<organism evidence="13 14">
    <name type="scientific">Bacterioplanes sanyensis</name>
    <dbReference type="NCBI Taxonomy" id="1249553"/>
    <lineage>
        <taxon>Bacteria</taxon>
        <taxon>Pseudomonadati</taxon>
        <taxon>Pseudomonadota</taxon>
        <taxon>Gammaproteobacteria</taxon>
        <taxon>Oceanospirillales</taxon>
        <taxon>Oceanospirillaceae</taxon>
        <taxon>Bacterioplanes</taxon>
    </lineage>
</organism>
<keyword evidence="4 9" id="KW-0645">Protease</keyword>
<keyword evidence="6 9" id="KW-0378">Hydrolase</keyword>